<proteinExistence type="predicted"/>
<keyword evidence="1" id="KW-0812">Transmembrane</keyword>
<reference evidence="2" key="1">
    <citation type="submission" date="2020-02" db="EMBL/GenBank/DDBJ databases">
        <authorList>
            <person name="Meier V. D."/>
        </authorList>
    </citation>
    <scope>NUCLEOTIDE SEQUENCE</scope>
    <source>
        <strain evidence="2">AVDCRST_MAG56</strain>
    </source>
</reference>
<keyword evidence="1" id="KW-1133">Transmembrane helix</keyword>
<name>A0A6J4HC28_9SPHI</name>
<keyword evidence="1" id="KW-0472">Membrane</keyword>
<evidence type="ECO:0000256" key="1">
    <source>
        <dbReference type="SAM" id="Phobius"/>
    </source>
</evidence>
<evidence type="ECO:0000313" key="2">
    <source>
        <dbReference type="EMBL" id="CAA9219450.1"/>
    </source>
</evidence>
<protein>
    <submittedName>
        <fullName evidence="2">Uncharacterized protein</fullName>
    </submittedName>
</protein>
<feature type="transmembrane region" description="Helical" evidence="1">
    <location>
        <begin position="20"/>
        <end position="39"/>
    </location>
</feature>
<dbReference type="EMBL" id="CADCTQ010000033">
    <property type="protein sequence ID" value="CAA9219450.1"/>
    <property type="molecule type" value="Genomic_DNA"/>
</dbReference>
<gene>
    <name evidence="2" type="ORF">AVDCRST_MAG56-664</name>
</gene>
<accession>A0A6J4HC28</accession>
<organism evidence="2">
    <name type="scientific">uncultured Cytophagales bacterium</name>
    <dbReference type="NCBI Taxonomy" id="158755"/>
    <lineage>
        <taxon>Bacteria</taxon>
        <taxon>Pseudomonadati</taxon>
        <taxon>Bacteroidota</taxon>
        <taxon>Sphingobacteriia</taxon>
        <taxon>Sphingobacteriales</taxon>
        <taxon>environmental samples</taxon>
    </lineage>
</organism>
<sequence>MQVPSRLGVVSDYALFYAQNFVLPSLPILSFMLMLLPILS</sequence>
<dbReference type="AlphaFoldDB" id="A0A6J4HC28"/>